<dbReference type="InterPro" id="IPR000323">
    <property type="entry name" value="Cu2_ascorb_mOase_N"/>
</dbReference>
<dbReference type="FunFam" id="2.60.120.230:FF:000002">
    <property type="entry name" value="Peptidyl-glycine alpha-amidating monooxygenase B"/>
    <property type="match status" value="1"/>
</dbReference>
<dbReference type="PROSITE" id="PS50089">
    <property type="entry name" value="ZF_RING_2"/>
    <property type="match status" value="1"/>
</dbReference>
<dbReference type="Proteomes" id="UP001562425">
    <property type="component" value="Unassembled WGS sequence"/>
</dbReference>
<feature type="domain" description="B box-type" evidence="19">
    <location>
        <begin position="398"/>
        <end position="440"/>
    </location>
</feature>
<keyword evidence="5" id="KW-0964">Secreted</keyword>
<evidence type="ECO:0000256" key="17">
    <source>
        <dbReference type="SAM" id="Coils"/>
    </source>
</evidence>
<feature type="coiled-coil region" evidence="17">
    <location>
        <begin position="674"/>
        <end position="729"/>
    </location>
</feature>
<dbReference type="Pfam" id="PF00643">
    <property type="entry name" value="zf-B_box"/>
    <property type="match status" value="1"/>
</dbReference>
<proteinExistence type="inferred from homology"/>
<keyword evidence="9" id="KW-0862">Zinc</keyword>
<dbReference type="InterPro" id="IPR008977">
    <property type="entry name" value="PHM/PNGase_F_dom_sf"/>
</dbReference>
<evidence type="ECO:0000256" key="10">
    <source>
        <dbReference type="ARBA" id="ARBA00023002"/>
    </source>
</evidence>
<organism evidence="20 21">
    <name type="scientific">Culex pipiens pipiens</name>
    <name type="common">Northern house mosquito</name>
    <dbReference type="NCBI Taxonomy" id="38569"/>
    <lineage>
        <taxon>Eukaryota</taxon>
        <taxon>Metazoa</taxon>
        <taxon>Ecdysozoa</taxon>
        <taxon>Arthropoda</taxon>
        <taxon>Hexapoda</taxon>
        <taxon>Insecta</taxon>
        <taxon>Pterygota</taxon>
        <taxon>Neoptera</taxon>
        <taxon>Endopterygota</taxon>
        <taxon>Diptera</taxon>
        <taxon>Nematocera</taxon>
        <taxon>Culicoidea</taxon>
        <taxon>Culicidae</taxon>
        <taxon>Culicinae</taxon>
        <taxon>Culicini</taxon>
        <taxon>Culex</taxon>
        <taxon>Culex</taxon>
    </lineage>
</organism>
<evidence type="ECO:0000256" key="6">
    <source>
        <dbReference type="ARBA" id="ARBA00022723"/>
    </source>
</evidence>
<evidence type="ECO:0000256" key="13">
    <source>
        <dbReference type="ARBA" id="ARBA00023157"/>
    </source>
</evidence>
<keyword evidence="11" id="KW-0186">Copper</keyword>
<evidence type="ECO:0000256" key="9">
    <source>
        <dbReference type="ARBA" id="ARBA00022833"/>
    </source>
</evidence>
<keyword evidence="7" id="KW-0732">Signal</keyword>
<keyword evidence="14" id="KW-0325">Glycoprotein</keyword>
<dbReference type="InterPro" id="IPR013083">
    <property type="entry name" value="Znf_RING/FYVE/PHD"/>
</dbReference>
<evidence type="ECO:0000256" key="11">
    <source>
        <dbReference type="ARBA" id="ARBA00023008"/>
    </source>
</evidence>
<protein>
    <recommendedName>
        <fullName evidence="4">peptidylglycine monooxygenase</fullName>
        <ecNumber evidence="4">1.14.17.3</ecNumber>
    </recommendedName>
</protein>
<keyword evidence="12" id="KW-0503">Monooxygenase</keyword>
<dbReference type="GO" id="GO:0005576">
    <property type="term" value="C:extracellular region"/>
    <property type="evidence" value="ECO:0007669"/>
    <property type="project" value="UniProtKB-SubCell"/>
</dbReference>
<evidence type="ECO:0000256" key="3">
    <source>
        <dbReference type="ARBA" id="ARBA00010676"/>
    </source>
</evidence>
<evidence type="ECO:0000256" key="5">
    <source>
        <dbReference type="ARBA" id="ARBA00022525"/>
    </source>
</evidence>
<dbReference type="FunFam" id="2.60.120.310:FF:000005">
    <property type="entry name" value="Peptidylglycine alpha-hydroxylating monooxygenase"/>
    <property type="match status" value="1"/>
</dbReference>
<dbReference type="PROSITE" id="PS00085">
    <property type="entry name" value="CU2_MONOOXYGENASE_2"/>
    <property type="match status" value="1"/>
</dbReference>
<dbReference type="GO" id="GO:0004504">
    <property type="term" value="F:peptidylglycine monooxygenase activity"/>
    <property type="evidence" value="ECO:0007669"/>
    <property type="project" value="UniProtKB-EC"/>
</dbReference>
<keyword evidence="21" id="KW-1185">Reference proteome</keyword>
<dbReference type="InterPro" id="IPR014784">
    <property type="entry name" value="Cu2_ascorb_mOase-like_C"/>
</dbReference>
<evidence type="ECO:0000256" key="4">
    <source>
        <dbReference type="ARBA" id="ARBA00012689"/>
    </source>
</evidence>
<comment type="similarity">
    <text evidence="3">Belongs to the copper type II ascorbate-dependent monooxygenase family.</text>
</comment>
<keyword evidence="6" id="KW-0479">Metal-binding</keyword>
<keyword evidence="17" id="KW-0175">Coiled coil</keyword>
<dbReference type="Gene3D" id="2.60.120.230">
    <property type="match status" value="1"/>
</dbReference>
<dbReference type="InterPro" id="IPR036939">
    <property type="entry name" value="Cu2_ascorb_mOase_N_sf"/>
</dbReference>
<dbReference type="EMBL" id="JBEHCU010004986">
    <property type="protein sequence ID" value="KAL1401286.1"/>
    <property type="molecule type" value="Genomic_DNA"/>
</dbReference>
<dbReference type="CDD" id="cd19756">
    <property type="entry name" value="Bbox2"/>
    <property type="match status" value="1"/>
</dbReference>
<comment type="catalytic activity">
    <reaction evidence="15">
        <text>a [peptide]-C-terminal glycine + 2 L-ascorbate + O2 = a [peptide]-C-terminal (2S)-2-hydroxyglycine + 2 monodehydro-L-ascorbate radical + H2O</text>
        <dbReference type="Rhea" id="RHEA:21452"/>
        <dbReference type="Rhea" id="RHEA-COMP:13486"/>
        <dbReference type="Rhea" id="RHEA-COMP:15321"/>
        <dbReference type="ChEBI" id="CHEBI:15377"/>
        <dbReference type="ChEBI" id="CHEBI:15379"/>
        <dbReference type="ChEBI" id="CHEBI:38290"/>
        <dbReference type="ChEBI" id="CHEBI:59513"/>
        <dbReference type="ChEBI" id="CHEBI:137000"/>
        <dbReference type="ChEBI" id="CHEBI:142768"/>
        <dbReference type="EC" id="1.14.17.3"/>
    </reaction>
</comment>
<keyword evidence="8 16" id="KW-0863">Zinc-finger</keyword>
<gene>
    <name evidence="20" type="ORF">pipiens_006726</name>
</gene>
<feature type="domain" description="RING-type" evidence="18">
    <location>
        <begin position="334"/>
        <end position="373"/>
    </location>
</feature>
<comment type="subcellular location">
    <subcellularLocation>
        <location evidence="2">Secreted</location>
    </subcellularLocation>
</comment>
<dbReference type="Gene3D" id="3.30.40.10">
    <property type="entry name" value="Zinc/RING finger domain, C3HC4 (zinc finger)"/>
    <property type="match status" value="1"/>
</dbReference>
<dbReference type="Gene3D" id="2.60.120.310">
    <property type="entry name" value="Copper type II, ascorbate-dependent monooxygenase, N-terminal domain"/>
    <property type="match status" value="1"/>
</dbReference>
<feature type="non-terminal residue" evidence="20">
    <location>
        <position position="1"/>
    </location>
</feature>
<evidence type="ECO:0000313" key="20">
    <source>
        <dbReference type="EMBL" id="KAL1401286.1"/>
    </source>
</evidence>
<evidence type="ECO:0000256" key="14">
    <source>
        <dbReference type="ARBA" id="ARBA00023180"/>
    </source>
</evidence>
<dbReference type="Pfam" id="PF03712">
    <property type="entry name" value="Cu2_monoox_C"/>
    <property type="match status" value="1"/>
</dbReference>
<dbReference type="AlphaFoldDB" id="A0ABD1DNG5"/>
<keyword evidence="13" id="KW-1015">Disulfide bond</keyword>
<dbReference type="PROSITE" id="PS50119">
    <property type="entry name" value="ZF_BBOX"/>
    <property type="match status" value="1"/>
</dbReference>
<dbReference type="InterPro" id="IPR024548">
    <property type="entry name" value="Cu2_monoox_C"/>
</dbReference>
<keyword evidence="10" id="KW-0560">Oxidoreductase</keyword>
<evidence type="ECO:0000256" key="8">
    <source>
        <dbReference type="ARBA" id="ARBA00022771"/>
    </source>
</evidence>
<dbReference type="SMART" id="SM00336">
    <property type="entry name" value="BBOX"/>
    <property type="match status" value="1"/>
</dbReference>
<dbReference type="GO" id="GO:0008270">
    <property type="term" value="F:zinc ion binding"/>
    <property type="evidence" value="ECO:0007669"/>
    <property type="project" value="UniProtKB-KW"/>
</dbReference>
<evidence type="ECO:0000256" key="2">
    <source>
        <dbReference type="ARBA" id="ARBA00004613"/>
    </source>
</evidence>
<dbReference type="SUPFAM" id="SSF49742">
    <property type="entry name" value="PHM/PNGase F"/>
    <property type="match status" value="2"/>
</dbReference>
<name>A0ABD1DNG5_CULPP</name>
<evidence type="ECO:0000256" key="7">
    <source>
        <dbReference type="ARBA" id="ARBA00022729"/>
    </source>
</evidence>
<accession>A0ABD1DNG5</accession>
<reference evidence="20 21" key="1">
    <citation type="submission" date="2024-05" db="EMBL/GenBank/DDBJ databases">
        <title>Culex pipiens pipiens assembly and annotation.</title>
        <authorList>
            <person name="Alout H."/>
            <person name="Durand T."/>
        </authorList>
    </citation>
    <scope>NUCLEOTIDE SEQUENCE [LARGE SCALE GENOMIC DNA]</scope>
    <source>
        <strain evidence="20">HA-2024</strain>
        <tissue evidence="20">Whole body</tissue>
    </source>
</reference>
<dbReference type="Pfam" id="PF01082">
    <property type="entry name" value="Cu2_monooxygen"/>
    <property type="match status" value="1"/>
</dbReference>
<dbReference type="InterPro" id="IPR000315">
    <property type="entry name" value="Znf_B-box"/>
</dbReference>
<evidence type="ECO:0000256" key="1">
    <source>
        <dbReference type="ARBA" id="ARBA00001973"/>
    </source>
</evidence>
<sequence length="749" mass="84848">PELYLCTPVKVDYTKSYYIVGFEPNATMATAHHMLLYGCGAPGSESAVWNCGEMAKSDPDGKEEVGSPCGTGSSSQIIYAWARDAPKLELPESVGFKVGKDSPIKYIVLQVHYAHIDKFKDGTTYDDSGIFLHYTLKTMTKQAGVLLLGTGGYIPPNKVEHMETLCDIRENKTIHPFAYRTHTHSLGRVVSGYRVRVDEQGTDHWTRLGKRDPLTPQMFYPVESTEPILYKDRLAARCTMESNRNTITNIGATNNDEMCNFYLMYYVENDEPLSMKYCFSNGPPYFYWRNKETELNNIPDYDASHLTERISVNLCCINPTMQSSGSDINRLCECGICYEGLQDAHICSQCSNPFCHKCIAQWLDQHHDCPVCRKHLSKQKLVKARIYEQVLEYAEVATKGTNCTKHRCQELSLFCWTCMECACVTCLFSKTHAKHKEQVVLFECASKKLKTRVSNELGWIIRRDQEIDQAIGLHGDNVMKLSAEKNRIFANIQQVLDAVKGQFDKEYGQLPKIAAGLKLGRFNSTLTKPKPVEKVKPNLKNDLIPELIQFTQPIDGREISQIFKVDGGFEFKVQISHDGVTFYKVALTIEKGIGGVYLVSLGSNPLEPIKFVLRQASPLGRVHPGTDAAPSVTVKVQLAKTYAEKCVQLQRYVHQLESGVYELSESLRFKNGQLEQRERLLAEKRSENSALEDDSMQKTNDFYEKCVENSELKDQLLQKSLEFDALKNELGKLRAFVFVFICLCLYAFK</sequence>
<evidence type="ECO:0000256" key="12">
    <source>
        <dbReference type="ARBA" id="ARBA00023033"/>
    </source>
</evidence>
<dbReference type="SUPFAM" id="SSF57850">
    <property type="entry name" value="RING/U-box"/>
    <property type="match status" value="1"/>
</dbReference>
<comment type="cofactor">
    <cofactor evidence="1">
        <name>Cu(2+)</name>
        <dbReference type="ChEBI" id="CHEBI:29036"/>
    </cofactor>
</comment>
<evidence type="ECO:0000313" key="21">
    <source>
        <dbReference type="Proteomes" id="UP001562425"/>
    </source>
</evidence>
<evidence type="ECO:0000256" key="15">
    <source>
        <dbReference type="ARBA" id="ARBA00048431"/>
    </source>
</evidence>
<comment type="caution">
    <text evidence="20">The sequence shown here is derived from an EMBL/GenBank/DDBJ whole genome shotgun (WGS) entry which is preliminary data.</text>
</comment>
<dbReference type="Pfam" id="PF13923">
    <property type="entry name" value="zf-C3HC4_2"/>
    <property type="match status" value="1"/>
</dbReference>
<evidence type="ECO:0000259" key="18">
    <source>
        <dbReference type="PROSITE" id="PS50089"/>
    </source>
</evidence>
<evidence type="ECO:0000256" key="16">
    <source>
        <dbReference type="PROSITE-ProRule" id="PRU00024"/>
    </source>
</evidence>
<dbReference type="PANTHER" id="PTHR10680:SF14">
    <property type="entry name" value="PEPTIDYL-GLYCINE ALPHA-AMIDATING MONOOXYGENASE"/>
    <property type="match status" value="1"/>
</dbReference>
<dbReference type="PANTHER" id="PTHR10680">
    <property type="entry name" value="PEPTIDYL-GLYCINE ALPHA-AMIDATING MONOOXYGENASE"/>
    <property type="match status" value="1"/>
</dbReference>
<evidence type="ECO:0000259" key="19">
    <source>
        <dbReference type="PROSITE" id="PS50119"/>
    </source>
</evidence>
<dbReference type="SUPFAM" id="SSF57845">
    <property type="entry name" value="B-box zinc-binding domain"/>
    <property type="match status" value="1"/>
</dbReference>
<dbReference type="InterPro" id="IPR001841">
    <property type="entry name" value="Znf_RING"/>
</dbReference>
<dbReference type="InterPro" id="IPR014783">
    <property type="entry name" value="Cu2_ascorb_mOase_CS-2"/>
</dbReference>
<dbReference type="EC" id="1.14.17.3" evidence="4"/>
<dbReference type="Gene3D" id="3.30.160.60">
    <property type="entry name" value="Classic Zinc Finger"/>
    <property type="match status" value="1"/>
</dbReference>